<keyword evidence="2" id="KW-1185">Reference proteome</keyword>
<accession>A0ACA9TT38</accession>
<organism evidence="1 2">
    <name type="scientific">Clonostachys rosea f. rosea IK726</name>
    <dbReference type="NCBI Taxonomy" id="1349383"/>
    <lineage>
        <taxon>Eukaryota</taxon>
        <taxon>Fungi</taxon>
        <taxon>Dikarya</taxon>
        <taxon>Ascomycota</taxon>
        <taxon>Pezizomycotina</taxon>
        <taxon>Sordariomycetes</taxon>
        <taxon>Hypocreomycetidae</taxon>
        <taxon>Hypocreales</taxon>
        <taxon>Bionectriaceae</taxon>
        <taxon>Clonostachys</taxon>
    </lineage>
</organism>
<reference evidence="1" key="2">
    <citation type="submission" date="2021-10" db="EMBL/GenBank/DDBJ databases">
        <authorList>
            <person name="Piombo E."/>
        </authorList>
    </citation>
    <scope>NUCLEOTIDE SEQUENCE</scope>
</reference>
<reference evidence="1" key="1">
    <citation type="submission" date="2020-04" db="EMBL/GenBank/DDBJ databases">
        <authorList>
            <person name="Broberg M."/>
        </authorList>
    </citation>
    <scope>NUCLEOTIDE SEQUENCE</scope>
</reference>
<dbReference type="Proteomes" id="UP000836387">
    <property type="component" value="Unassembled WGS sequence"/>
</dbReference>
<protein>
    <submittedName>
        <fullName evidence="1">Uncharacterized protein</fullName>
    </submittedName>
</protein>
<evidence type="ECO:0000313" key="2">
    <source>
        <dbReference type="Proteomes" id="UP000836387"/>
    </source>
</evidence>
<name>A0ACA9TT38_BIOOC</name>
<comment type="caution">
    <text evidence="1">The sequence shown here is derived from an EMBL/GenBank/DDBJ whole genome shotgun (WGS) entry which is preliminary data.</text>
</comment>
<proteinExistence type="predicted"/>
<dbReference type="EMBL" id="CADEHS020000007">
    <property type="protein sequence ID" value="CAG9943848.1"/>
    <property type="molecule type" value="Genomic_DNA"/>
</dbReference>
<sequence length="474" mass="53627">MSAFDVLLTNATCMGLMSLRTVSTEHTHGSQIITIVRRRPIPRKGHRKSRAGCIVCKKRKVKCDESLPQCGQCSRLGLSCQYTTAPANVSQVVGEPREVVQRQIHTHAPTFGIDDLKFFQNFLFHAYPPLPIEGWHVWQHVGQMSHGYTFLAHSMLGLGASHLAVLSGADYEQAALRHRVTAMTALNEHMRKPKYTRADADAAFAAMLNLTFQAAYMADGLTDFMTLVRGCESLDHFYYFRDQGSQSRQGFVVGNTLLPNFEDSAFKTFARATYVEKLRKLIGSSGEAESLDATVAEEFCVSLKRLAPICRSVPELQYLAMMQRIANFAVTNPAESYHEHTFLYERLGELSMEDFSSFIDPQNYVSRLIIMHMLTLDFVMSRKDVQDGNRLGSSEAYQKGYDCRKNMSVAWISQMLSELPNEYQVYADWIQRFSQGLTFSFDSDDEIWKPFLLHHGKANLPSSQYHGSVQEVES</sequence>
<evidence type="ECO:0000313" key="1">
    <source>
        <dbReference type="EMBL" id="CAG9943848.1"/>
    </source>
</evidence>
<gene>
    <name evidence="1" type="ORF">CRV2_00001009</name>
</gene>